<dbReference type="GO" id="GO:0051539">
    <property type="term" value="F:4 iron, 4 sulfur cluster binding"/>
    <property type="evidence" value="ECO:0007669"/>
    <property type="project" value="UniProtKB-KW"/>
</dbReference>
<evidence type="ECO:0000256" key="2">
    <source>
        <dbReference type="ARBA" id="ARBA00022691"/>
    </source>
</evidence>
<dbReference type="GO" id="GO:0102573">
    <property type="term" value="F:aminodeoxyfutalosine synthase activity"/>
    <property type="evidence" value="ECO:0007669"/>
    <property type="project" value="UniProtKB-EC"/>
</dbReference>
<dbReference type="InterPro" id="IPR022432">
    <property type="entry name" value="MqnE"/>
</dbReference>
<dbReference type="InterPro" id="IPR045567">
    <property type="entry name" value="CofH/MnqC-like_C"/>
</dbReference>
<feature type="binding site" evidence="8">
    <location>
        <position position="84"/>
    </location>
    <ligand>
        <name>S-adenosyl-L-methionine</name>
        <dbReference type="ChEBI" id="CHEBI:59789"/>
    </ligand>
</feature>
<evidence type="ECO:0000256" key="1">
    <source>
        <dbReference type="ARBA" id="ARBA00022485"/>
    </source>
</evidence>
<dbReference type="PANTHER" id="PTHR43076:SF7">
    <property type="entry name" value="AMINODEOXYFUTALOSINE SYNTHASE"/>
    <property type="match status" value="1"/>
</dbReference>
<dbReference type="GO" id="GO:0009234">
    <property type="term" value="P:menaquinone biosynthetic process"/>
    <property type="evidence" value="ECO:0007669"/>
    <property type="project" value="UniProtKB-UniRule"/>
</dbReference>
<evidence type="ECO:0000256" key="4">
    <source>
        <dbReference type="ARBA" id="ARBA00023004"/>
    </source>
</evidence>
<keyword evidence="5 6" id="KW-0411">Iron-sulfur</keyword>
<feature type="binding site" evidence="6 7">
    <location>
        <position position="85"/>
    </location>
    <ligand>
        <name>[4Fe-4S] cluster</name>
        <dbReference type="ChEBI" id="CHEBI:49883"/>
        <note>4Fe-4S-S-AdoMet</note>
    </ligand>
</feature>
<protein>
    <recommendedName>
        <fullName evidence="6">Aminodeoxyfutalosine synthase</fullName>
        <shortName evidence="6">AFL synthase</shortName>
        <shortName evidence="6">Aminofutalosine synthase</shortName>
        <ecNumber evidence="6">2.5.1.120</ecNumber>
    </recommendedName>
    <alternativeName>
        <fullName evidence="6">Menaquinone biosynthetic enzyme MqnE</fullName>
    </alternativeName>
</protein>
<dbReference type="InterPro" id="IPR013785">
    <property type="entry name" value="Aldolase_TIM"/>
</dbReference>
<dbReference type="Gene3D" id="3.20.20.70">
    <property type="entry name" value="Aldolase class I"/>
    <property type="match status" value="1"/>
</dbReference>
<comment type="similarity">
    <text evidence="6">Belongs to the radical SAM superfamily. MqnE family.</text>
</comment>
<organism evidence="9 10">
    <name type="scientific">Thermosulfuriphilus ammonigenes</name>
    <dbReference type="NCBI Taxonomy" id="1936021"/>
    <lineage>
        <taxon>Bacteria</taxon>
        <taxon>Pseudomonadati</taxon>
        <taxon>Thermodesulfobacteriota</taxon>
        <taxon>Thermodesulfobacteria</taxon>
        <taxon>Thermodesulfobacteriales</taxon>
        <taxon>Thermodesulfobacteriaceae</taxon>
        <taxon>Thermosulfuriphilus</taxon>
    </lineage>
</organism>
<dbReference type="EC" id="2.5.1.120" evidence="6"/>
<evidence type="ECO:0000313" key="9">
    <source>
        <dbReference type="EMBL" id="QIJ71370.1"/>
    </source>
</evidence>
<dbReference type="KEGG" id="tav:G4V39_03365"/>
<dbReference type="SFLD" id="SFLDG01389">
    <property type="entry name" value="menaquinone_synthsis_involved"/>
    <property type="match status" value="1"/>
</dbReference>
<keyword evidence="10" id="KW-1185">Reference proteome</keyword>
<feature type="binding site" evidence="6 7">
    <location>
        <position position="78"/>
    </location>
    <ligand>
        <name>[4Fe-4S] cluster</name>
        <dbReference type="ChEBI" id="CHEBI:49883"/>
        <note>4Fe-4S-S-AdoMet</note>
    </ligand>
</feature>
<dbReference type="InterPro" id="IPR006638">
    <property type="entry name" value="Elp3/MiaA/NifB-like_rSAM"/>
</dbReference>
<dbReference type="GO" id="GO:0005506">
    <property type="term" value="F:iron ion binding"/>
    <property type="evidence" value="ECO:0007669"/>
    <property type="project" value="UniProtKB-UniRule"/>
</dbReference>
<dbReference type="NCBIfam" id="TIGR03700">
    <property type="entry name" value="mena_SCO4494"/>
    <property type="match status" value="1"/>
</dbReference>
<proteinExistence type="inferred from homology"/>
<dbReference type="SFLD" id="SFLDS00029">
    <property type="entry name" value="Radical_SAM"/>
    <property type="match status" value="1"/>
</dbReference>
<dbReference type="AlphaFoldDB" id="A0A6G7PUS4"/>
<keyword evidence="2 6" id="KW-0949">S-adenosyl-L-methionine</keyword>
<evidence type="ECO:0000256" key="3">
    <source>
        <dbReference type="ARBA" id="ARBA00022723"/>
    </source>
</evidence>
<evidence type="ECO:0000256" key="8">
    <source>
        <dbReference type="PIRSR" id="PIRSR004762-2"/>
    </source>
</evidence>
<comment type="cofactor">
    <cofactor evidence="6 7">
        <name>[4Fe-4S] cluster</name>
        <dbReference type="ChEBI" id="CHEBI:49883"/>
    </cofactor>
    <text evidence="6 7">Binds 1 [4Fe-4S] cluster. The cluster is coordinated with 3 cysteines and an exchangeable S-adenosyl-L-methionine.</text>
</comment>
<feature type="binding site" evidence="6 7">
    <location>
        <position position="82"/>
    </location>
    <ligand>
        <name>[4Fe-4S] cluster</name>
        <dbReference type="ChEBI" id="CHEBI:49883"/>
        <note>4Fe-4S-S-AdoMet</note>
    </ligand>
</feature>
<keyword evidence="6" id="KW-0474">Menaquinone biosynthesis</keyword>
<dbReference type="InterPro" id="IPR058240">
    <property type="entry name" value="rSAM_sf"/>
</dbReference>
<evidence type="ECO:0000256" key="5">
    <source>
        <dbReference type="ARBA" id="ARBA00023014"/>
    </source>
</evidence>
<dbReference type="SFLD" id="SFLDF00342">
    <property type="entry name" value="cyclic_dehypoxanthine_futalosi"/>
    <property type="match status" value="1"/>
</dbReference>
<dbReference type="CDD" id="cd01335">
    <property type="entry name" value="Radical_SAM"/>
    <property type="match status" value="1"/>
</dbReference>
<dbReference type="Pfam" id="PF04055">
    <property type="entry name" value="Radical_SAM"/>
    <property type="match status" value="1"/>
</dbReference>
<dbReference type="GO" id="GO:0044689">
    <property type="term" value="F:7,8-didemethyl-8-hydroxy-5-deazariboflavin synthase activity"/>
    <property type="evidence" value="ECO:0007669"/>
    <property type="project" value="TreeGrafter"/>
</dbReference>
<dbReference type="UniPathway" id="UPA00079"/>
<sequence>MPQYLTQIGERAVRRAGLEDILEKVASGQRLEAEDGRRLFETSDLTALGYLAAIARRRHSGEKAYYIYNQHLNYSNVCVNLCKFCAFGCQKSDPRAYEMSLEEAEAKVRARLSEPIREIHVVGGCHPDLPYEYYPELIRRLKALRPEAHIKAFTCVEIDHLARISGKSISQVLTELKEAGLACLPGGGAEVFSPRVRDLLCEKKISGKRWLEISKTAHRLGIPTNATMLYGHIETIEERLKHLLALREAQDETGGFLCFIPLPFKPQKTPLKVAPTTGTEDLKMIAISRLMLDNFPHIKAYWIFLGLKIAQVALAFGADDFHGTVIEERISELSGVEDEKTLTRTEIERLIREAGFEPVERDSLYNPL</sequence>
<comment type="pathway">
    <text evidence="6">Quinol/quinone metabolism; menaquinone biosynthesis.</text>
</comment>
<keyword evidence="4 6" id="KW-0408">Iron</keyword>
<feature type="binding site" evidence="8">
    <location>
        <position position="190"/>
    </location>
    <ligand>
        <name>S-adenosyl-L-methionine</name>
        <dbReference type="ChEBI" id="CHEBI:59789"/>
    </ligand>
</feature>
<dbReference type="EMBL" id="CP048877">
    <property type="protein sequence ID" value="QIJ71370.1"/>
    <property type="molecule type" value="Genomic_DNA"/>
</dbReference>
<dbReference type="PANTHER" id="PTHR43076">
    <property type="entry name" value="FO SYNTHASE (COFH)"/>
    <property type="match status" value="1"/>
</dbReference>
<dbReference type="Proteomes" id="UP000502179">
    <property type="component" value="Chromosome"/>
</dbReference>
<dbReference type="SFLD" id="SFLDG01064">
    <property type="entry name" value="F420__menaquinone_cofactor_bio"/>
    <property type="match status" value="1"/>
</dbReference>
<dbReference type="InterPro" id="IPR020050">
    <property type="entry name" value="FO_synthase_su2"/>
</dbReference>
<dbReference type="SUPFAM" id="SSF102114">
    <property type="entry name" value="Radical SAM enzymes"/>
    <property type="match status" value="1"/>
</dbReference>
<dbReference type="PROSITE" id="PS51918">
    <property type="entry name" value="RADICAL_SAM"/>
    <property type="match status" value="1"/>
</dbReference>
<dbReference type="NCBIfam" id="TIGR00423">
    <property type="entry name" value="CofH family radical SAM protein"/>
    <property type="match status" value="1"/>
</dbReference>
<dbReference type="SFLD" id="SFLDF00343">
    <property type="entry name" value="aminofutalosine_synthase_(mqnE"/>
    <property type="match status" value="1"/>
</dbReference>
<dbReference type="InterPro" id="IPR007197">
    <property type="entry name" value="rSAM"/>
</dbReference>
<comment type="function">
    <text evidence="6">Radical SAM enzyme that catalyzes the addition of the adenosyl radical to the double bond of 3-[(1-carboxyvinyl)oxy]benzoate, leading to aminodeoxyfutalosine (AFL), a key intermediate in the formation of menaquinone (MK, vitamin K2) from chorismate.</text>
</comment>
<evidence type="ECO:0000256" key="7">
    <source>
        <dbReference type="PIRSR" id="PIRSR004762-1"/>
    </source>
</evidence>
<gene>
    <name evidence="6 9" type="primary">mqnE</name>
    <name evidence="9" type="ORF">G4V39_03365</name>
</gene>
<accession>A0A6G7PUS4</accession>
<dbReference type="RefSeq" id="WP_166031591.1">
    <property type="nucleotide sequence ID" value="NZ_CP048877.1"/>
</dbReference>
<dbReference type="SMART" id="SM00729">
    <property type="entry name" value="Elp3"/>
    <property type="match status" value="1"/>
</dbReference>
<keyword evidence="3 6" id="KW-0479">Metal-binding</keyword>
<dbReference type="InterPro" id="IPR034405">
    <property type="entry name" value="F420"/>
</dbReference>
<keyword evidence="6" id="KW-0808">Transferase</keyword>
<keyword evidence="1 6" id="KW-0004">4Fe-4S</keyword>
<comment type="catalytic activity">
    <reaction evidence="6">
        <text>3-[(1-carboxyvinyl)-oxy]benzoate + S-adenosyl-L-methionine + H2O = 6-amino-6-deoxyfutalosine + hydrogencarbonate + L-methionine + H(+)</text>
        <dbReference type="Rhea" id="RHEA:33075"/>
        <dbReference type="ChEBI" id="CHEBI:15377"/>
        <dbReference type="ChEBI" id="CHEBI:15378"/>
        <dbReference type="ChEBI" id="CHEBI:17544"/>
        <dbReference type="ChEBI" id="CHEBI:57844"/>
        <dbReference type="ChEBI" id="CHEBI:59789"/>
        <dbReference type="ChEBI" id="CHEBI:64286"/>
        <dbReference type="ChEBI" id="CHEBI:76981"/>
        <dbReference type="EC" id="2.5.1.120"/>
    </reaction>
</comment>
<name>A0A6G7PUS4_9BACT</name>
<evidence type="ECO:0000256" key="6">
    <source>
        <dbReference type="HAMAP-Rule" id="MF_00993"/>
    </source>
</evidence>
<dbReference type="PIRSF" id="PIRSF004762">
    <property type="entry name" value="CHP00423"/>
    <property type="match status" value="1"/>
</dbReference>
<evidence type="ECO:0000313" key="10">
    <source>
        <dbReference type="Proteomes" id="UP000502179"/>
    </source>
</evidence>
<dbReference type="HAMAP" id="MF_00993">
    <property type="entry name" value="MqnE"/>
    <property type="match status" value="1"/>
</dbReference>
<reference evidence="9 10" key="1">
    <citation type="submission" date="2020-02" db="EMBL/GenBank/DDBJ databases">
        <title>Genome analysis of Thermosulfuriphilus ammonigenes ST65T, an anaerobic thermophilic chemolithoautotrophic bacterium isolated from a deep-sea hydrothermal vent.</title>
        <authorList>
            <person name="Slobodkina G."/>
            <person name="Allioux M."/>
            <person name="Merkel A."/>
            <person name="Alain K."/>
            <person name="Jebbar M."/>
            <person name="Slobodkin A."/>
        </authorList>
    </citation>
    <scope>NUCLEOTIDE SEQUENCE [LARGE SCALE GENOMIC DNA]</scope>
    <source>
        <strain evidence="9 10">ST65</strain>
    </source>
</reference>
<dbReference type="Pfam" id="PF19288">
    <property type="entry name" value="CofH_C"/>
    <property type="match status" value="1"/>
</dbReference>